<proteinExistence type="predicted"/>
<evidence type="ECO:0000256" key="1">
    <source>
        <dbReference type="SAM" id="MobiDB-lite"/>
    </source>
</evidence>
<keyword evidence="2" id="KW-0472">Membrane</keyword>
<evidence type="ECO:0000256" key="2">
    <source>
        <dbReference type="SAM" id="Phobius"/>
    </source>
</evidence>
<evidence type="ECO:0000313" key="3">
    <source>
        <dbReference type="EMBL" id="CAE0461455.1"/>
    </source>
</evidence>
<dbReference type="EMBL" id="HBIO01008259">
    <property type="protein sequence ID" value="CAE0461455.1"/>
    <property type="molecule type" value="Transcribed_RNA"/>
</dbReference>
<sequence length="206" mass="22136">MANNNGGKYSSVKAAEEQPPSHREGSNSEVYQYGPSTLLNNKNLKARVGFVGIAFFCLLAVTVNRPAKLAIVKDSSIFGGASKVRDCTFDECYASSCNGNSAPFICEFHNGGPHGGCSPTPWIEGTCDDQCNLKNCGSLDIPDYIQTCKGVKCDENWCKIGQLCGSDNKFQCTQGSSRFGCNSDDLKWTLRTADVVCSSCCDVTTC</sequence>
<feature type="transmembrane region" description="Helical" evidence="2">
    <location>
        <begin position="44"/>
        <end position="63"/>
    </location>
</feature>
<keyword evidence="2" id="KW-0812">Transmembrane</keyword>
<name>A0A7S3Q099_9STRA</name>
<dbReference type="AlphaFoldDB" id="A0A7S3Q099"/>
<organism evidence="3">
    <name type="scientific">Chaetoceros debilis</name>
    <dbReference type="NCBI Taxonomy" id="122233"/>
    <lineage>
        <taxon>Eukaryota</taxon>
        <taxon>Sar</taxon>
        <taxon>Stramenopiles</taxon>
        <taxon>Ochrophyta</taxon>
        <taxon>Bacillariophyta</taxon>
        <taxon>Coscinodiscophyceae</taxon>
        <taxon>Chaetocerotophycidae</taxon>
        <taxon>Chaetocerotales</taxon>
        <taxon>Chaetocerotaceae</taxon>
        <taxon>Chaetoceros</taxon>
    </lineage>
</organism>
<accession>A0A7S3Q099</accession>
<keyword evidence="2" id="KW-1133">Transmembrane helix</keyword>
<feature type="compositionally biased region" description="Basic and acidic residues" evidence="1">
    <location>
        <begin position="14"/>
        <end position="26"/>
    </location>
</feature>
<reference evidence="3" key="1">
    <citation type="submission" date="2021-01" db="EMBL/GenBank/DDBJ databases">
        <authorList>
            <person name="Corre E."/>
            <person name="Pelletier E."/>
            <person name="Niang G."/>
            <person name="Scheremetjew M."/>
            <person name="Finn R."/>
            <person name="Kale V."/>
            <person name="Holt S."/>
            <person name="Cochrane G."/>
            <person name="Meng A."/>
            <person name="Brown T."/>
            <person name="Cohen L."/>
        </authorList>
    </citation>
    <scope>NUCLEOTIDE SEQUENCE</scope>
    <source>
        <strain evidence="3">MM31A-1</strain>
    </source>
</reference>
<gene>
    <name evidence="3" type="ORF">CDEB00056_LOCUS6296</name>
</gene>
<protein>
    <submittedName>
        <fullName evidence="3">Uncharacterized protein</fullName>
    </submittedName>
</protein>
<feature type="region of interest" description="Disordered" evidence="1">
    <location>
        <begin position="1"/>
        <end position="29"/>
    </location>
</feature>